<organism evidence="1 2">
    <name type="scientific">Tetrahymena thermophila (strain SB210)</name>
    <dbReference type="NCBI Taxonomy" id="312017"/>
    <lineage>
        <taxon>Eukaryota</taxon>
        <taxon>Sar</taxon>
        <taxon>Alveolata</taxon>
        <taxon>Ciliophora</taxon>
        <taxon>Intramacronucleata</taxon>
        <taxon>Oligohymenophorea</taxon>
        <taxon>Hymenostomatida</taxon>
        <taxon>Tetrahymenina</taxon>
        <taxon>Tetrahymenidae</taxon>
        <taxon>Tetrahymena</taxon>
    </lineage>
</organism>
<keyword evidence="2" id="KW-1185">Reference proteome</keyword>
<accession>Q236T4</accession>
<dbReference type="HOGENOM" id="CLU_2909083_0_0_1"/>
<dbReference type="InParanoid" id="Q236T4"/>
<dbReference type="AlphaFoldDB" id="Q236T4"/>
<sequence length="62" mass="7439">MIRFYKFFCDVTQFLPTNQQNWNATSTETIARVRKAIQAVENHRVLEHFTLRIARSGQFLFF</sequence>
<name>Q236T4_TETTS</name>
<dbReference type="KEGG" id="tet:TTHERM_00085140"/>
<protein>
    <submittedName>
        <fullName evidence="1">Uncharacterized protein</fullName>
    </submittedName>
</protein>
<dbReference type="GeneID" id="7824275"/>
<reference evidence="2" key="1">
    <citation type="journal article" date="2006" name="PLoS Biol.">
        <title>Macronuclear genome sequence of the ciliate Tetrahymena thermophila, a model eukaryote.</title>
        <authorList>
            <person name="Eisen J.A."/>
            <person name="Coyne R.S."/>
            <person name="Wu M."/>
            <person name="Wu D."/>
            <person name="Thiagarajan M."/>
            <person name="Wortman J.R."/>
            <person name="Badger J.H."/>
            <person name="Ren Q."/>
            <person name="Amedeo P."/>
            <person name="Jones K.M."/>
            <person name="Tallon L.J."/>
            <person name="Delcher A.L."/>
            <person name="Salzberg S.L."/>
            <person name="Silva J.C."/>
            <person name="Haas B.J."/>
            <person name="Majoros W.H."/>
            <person name="Farzad M."/>
            <person name="Carlton J.M."/>
            <person name="Smith R.K. Jr."/>
            <person name="Garg J."/>
            <person name="Pearlman R.E."/>
            <person name="Karrer K.M."/>
            <person name="Sun L."/>
            <person name="Manning G."/>
            <person name="Elde N.C."/>
            <person name="Turkewitz A.P."/>
            <person name="Asai D.J."/>
            <person name="Wilkes D.E."/>
            <person name="Wang Y."/>
            <person name="Cai H."/>
            <person name="Collins K."/>
            <person name="Stewart B.A."/>
            <person name="Lee S.R."/>
            <person name="Wilamowska K."/>
            <person name="Weinberg Z."/>
            <person name="Ruzzo W.L."/>
            <person name="Wloga D."/>
            <person name="Gaertig J."/>
            <person name="Frankel J."/>
            <person name="Tsao C.-C."/>
            <person name="Gorovsky M.A."/>
            <person name="Keeling P.J."/>
            <person name="Waller R.F."/>
            <person name="Patron N.J."/>
            <person name="Cherry J.M."/>
            <person name="Stover N.A."/>
            <person name="Krieger C.J."/>
            <person name="del Toro C."/>
            <person name="Ryder H.F."/>
            <person name="Williamson S.C."/>
            <person name="Barbeau R.A."/>
            <person name="Hamilton E.P."/>
            <person name="Orias E."/>
        </authorList>
    </citation>
    <scope>NUCLEOTIDE SEQUENCE [LARGE SCALE GENOMIC DNA]</scope>
    <source>
        <strain evidence="2">SB210</strain>
    </source>
</reference>
<evidence type="ECO:0000313" key="2">
    <source>
        <dbReference type="Proteomes" id="UP000009168"/>
    </source>
</evidence>
<gene>
    <name evidence="1" type="ORF">TTHERM_00085140</name>
</gene>
<evidence type="ECO:0000313" key="1">
    <source>
        <dbReference type="EMBL" id="EAR92416.1"/>
    </source>
</evidence>
<dbReference type="Proteomes" id="UP000009168">
    <property type="component" value="Unassembled WGS sequence"/>
</dbReference>
<dbReference type="EMBL" id="GG662749">
    <property type="protein sequence ID" value="EAR92416.1"/>
    <property type="molecule type" value="Genomic_DNA"/>
</dbReference>
<dbReference type="RefSeq" id="XP_001012661.1">
    <property type="nucleotide sequence ID" value="XM_001012661.1"/>
</dbReference>
<proteinExistence type="predicted"/>